<evidence type="ECO:0000256" key="1">
    <source>
        <dbReference type="SAM" id="MobiDB-lite"/>
    </source>
</evidence>
<dbReference type="RefSeq" id="XP_007744486.1">
    <property type="nucleotide sequence ID" value="XM_007746296.1"/>
</dbReference>
<evidence type="ECO:0000313" key="2">
    <source>
        <dbReference type="EMBL" id="EXJ70707.1"/>
    </source>
</evidence>
<organism evidence="2 3">
    <name type="scientific">Cladophialophora psammophila CBS 110553</name>
    <dbReference type="NCBI Taxonomy" id="1182543"/>
    <lineage>
        <taxon>Eukaryota</taxon>
        <taxon>Fungi</taxon>
        <taxon>Dikarya</taxon>
        <taxon>Ascomycota</taxon>
        <taxon>Pezizomycotina</taxon>
        <taxon>Eurotiomycetes</taxon>
        <taxon>Chaetothyriomycetidae</taxon>
        <taxon>Chaetothyriales</taxon>
        <taxon>Herpotrichiellaceae</taxon>
        <taxon>Cladophialophora</taxon>
    </lineage>
</organism>
<evidence type="ECO:0000313" key="3">
    <source>
        <dbReference type="Proteomes" id="UP000019471"/>
    </source>
</evidence>
<feature type="region of interest" description="Disordered" evidence="1">
    <location>
        <begin position="81"/>
        <end position="121"/>
    </location>
</feature>
<dbReference type="HOGENOM" id="CLU_052993_0_0_1"/>
<reference evidence="2 3" key="1">
    <citation type="submission" date="2013-03" db="EMBL/GenBank/DDBJ databases">
        <title>The Genome Sequence of Cladophialophora psammophila CBS 110553.</title>
        <authorList>
            <consortium name="The Broad Institute Genomics Platform"/>
            <person name="Cuomo C."/>
            <person name="de Hoog S."/>
            <person name="Gorbushina A."/>
            <person name="Walker B."/>
            <person name="Young S.K."/>
            <person name="Zeng Q."/>
            <person name="Gargeya S."/>
            <person name="Fitzgerald M."/>
            <person name="Haas B."/>
            <person name="Abouelleil A."/>
            <person name="Allen A.W."/>
            <person name="Alvarado L."/>
            <person name="Arachchi H.M."/>
            <person name="Berlin A.M."/>
            <person name="Chapman S.B."/>
            <person name="Gainer-Dewar J."/>
            <person name="Goldberg J."/>
            <person name="Griggs A."/>
            <person name="Gujja S."/>
            <person name="Hansen M."/>
            <person name="Howarth C."/>
            <person name="Imamovic A."/>
            <person name="Ireland A."/>
            <person name="Larimer J."/>
            <person name="McCowan C."/>
            <person name="Murphy C."/>
            <person name="Pearson M."/>
            <person name="Poon T.W."/>
            <person name="Priest M."/>
            <person name="Roberts A."/>
            <person name="Saif S."/>
            <person name="Shea T."/>
            <person name="Sisk P."/>
            <person name="Sykes S."/>
            <person name="Wortman J."/>
            <person name="Nusbaum C."/>
            <person name="Birren B."/>
        </authorList>
    </citation>
    <scope>NUCLEOTIDE SEQUENCE [LARGE SCALE GENOMIC DNA]</scope>
    <source>
        <strain evidence="2 3">CBS 110553</strain>
    </source>
</reference>
<dbReference type="EMBL" id="AMGX01000008">
    <property type="protein sequence ID" value="EXJ70707.1"/>
    <property type="molecule type" value="Genomic_DNA"/>
</dbReference>
<dbReference type="Proteomes" id="UP000019471">
    <property type="component" value="Unassembled WGS sequence"/>
</dbReference>
<gene>
    <name evidence="2" type="ORF">A1O5_05697</name>
</gene>
<dbReference type="AlphaFoldDB" id="W9WR62"/>
<dbReference type="OrthoDB" id="10337501at2759"/>
<proteinExistence type="predicted"/>
<comment type="caution">
    <text evidence="2">The sequence shown here is derived from an EMBL/GenBank/DDBJ whole genome shotgun (WGS) entry which is preliminary data.</text>
</comment>
<sequence>MNQLFGKQLVQLNHLASESLEVTTETQITTGRILERLGINDSASAKRIAKIENQLKKQGKIMETLHARMDQVMELLEESKKPGIPPPPYSQTKGTVQVIEKRSPRKEKSEKKQTFSAKATTPGSDWTDLMVSGSRFDYIQPGLSSEGAKCKPTTQAFEKLRDNCTTKTTKSVAFRSAADGHGFVFGSDGRLDLEETLKSINPYPNSVAGRYLSTDYTHYLDMGLLVTKALELGFLNRTNLIQFLDKPWHVLERLDLPLVTPIKPQYALMMNSELREEAVQRLTGSVFGGLSKC</sequence>
<accession>W9WR62</accession>
<feature type="compositionally biased region" description="Basic and acidic residues" evidence="1">
    <location>
        <begin position="99"/>
        <end position="113"/>
    </location>
</feature>
<name>W9WR62_9EURO</name>
<keyword evidence="3" id="KW-1185">Reference proteome</keyword>
<dbReference type="GeneID" id="19190413"/>
<protein>
    <submittedName>
        <fullName evidence="2">Uncharacterized protein</fullName>
    </submittedName>
</protein>